<proteinExistence type="predicted"/>
<evidence type="ECO:0000313" key="4">
    <source>
        <dbReference type="Proteomes" id="UP000246004"/>
    </source>
</evidence>
<reference evidence="2 4" key="1">
    <citation type="submission" date="2016-04" db="EMBL/GenBank/DDBJ databases">
        <title>Genome sequence of Methanosphaera cuniculi DSM 4103.</title>
        <authorList>
            <person name="Poehlein A."/>
            <person name="Seedorf H."/>
            <person name="Daniel R."/>
        </authorList>
    </citation>
    <scope>NUCLEOTIDE SEQUENCE [LARGE SCALE GENOMIC DNA]</scope>
    <source>
        <strain evidence="2 4">DSM 4103</strain>
    </source>
</reference>
<dbReference type="AlphaFoldDB" id="A0A2A2HE58"/>
<evidence type="ECO:0000313" key="3">
    <source>
        <dbReference type="Proteomes" id="UP000217528"/>
    </source>
</evidence>
<dbReference type="EMBL" id="LMVN01000011">
    <property type="protein sequence ID" value="PAV07523.1"/>
    <property type="molecule type" value="Genomic_DNA"/>
</dbReference>
<protein>
    <submittedName>
        <fullName evidence="1">Uncharacterized protein</fullName>
    </submittedName>
</protein>
<evidence type="ECO:0000313" key="1">
    <source>
        <dbReference type="EMBL" id="PAV07523.1"/>
    </source>
</evidence>
<comment type="caution">
    <text evidence="1">The sequence shown here is derived from an EMBL/GenBank/DDBJ whole genome shotgun (WGS) entry which is preliminary data.</text>
</comment>
<dbReference type="EMBL" id="LWMS01000031">
    <property type="protein sequence ID" value="PWL08161.1"/>
    <property type="molecule type" value="Genomic_DNA"/>
</dbReference>
<reference evidence="1 3" key="2">
    <citation type="journal article" date="2017" name="BMC Genomics">
        <title>Genomic analysis of methanogenic archaea reveals a shift towards energy conservation.</title>
        <authorList>
            <person name="Gilmore S.P."/>
            <person name="Henske J.K."/>
            <person name="Sexton J.A."/>
            <person name="Solomon K.V."/>
            <person name="Seppala S."/>
            <person name="Yoo J.I."/>
            <person name="Huyett L.M."/>
            <person name="Pressman A."/>
            <person name="Cogan J.Z."/>
            <person name="Kivenson V."/>
            <person name="Peng X."/>
            <person name="Tan Y."/>
            <person name="Valentine D.L."/>
            <person name="O'Malley M.A."/>
        </authorList>
    </citation>
    <scope>NUCLEOTIDE SEQUENCE [LARGE SCALE GENOMIC DNA]</scope>
    <source>
        <strain evidence="1 3">1R-7</strain>
    </source>
</reference>
<organism evidence="1 3">
    <name type="scientific">Methanosphaera cuniculi</name>
    <dbReference type="NCBI Taxonomy" id="1077256"/>
    <lineage>
        <taxon>Archaea</taxon>
        <taxon>Methanobacteriati</taxon>
        <taxon>Methanobacteriota</taxon>
        <taxon>Methanomada group</taxon>
        <taxon>Methanobacteria</taxon>
        <taxon>Methanobacteriales</taxon>
        <taxon>Methanobacteriaceae</taxon>
        <taxon>Methanosphaera</taxon>
    </lineage>
</organism>
<accession>A0A2A2HE58</accession>
<dbReference type="Proteomes" id="UP000217528">
    <property type="component" value="Unassembled WGS sequence"/>
</dbReference>
<keyword evidence="3" id="KW-1185">Reference proteome</keyword>
<name>A0A2A2HE58_9EURY</name>
<evidence type="ECO:0000313" key="2">
    <source>
        <dbReference type="EMBL" id="PWL08161.1"/>
    </source>
</evidence>
<dbReference type="Proteomes" id="UP000246004">
    <property type="component" value="Unassembled WGS sequence"/>
</dbReference>
<dbReference type="RefSeq" id="WP_095608408.1">
    <property type="nucleotide sequence ID" value="NZ_LMVN01000011.1"/>
</dbReference>
<gene>
    <name evidence="1" type="ORF">ASJ82_07555</name>
    <name evidence="2" type="ORF">MSCUN_10920</name>
</gene>
<sequence>MPKKKEITAKPTKDKIYNEISKIGYQTRSKDSFRATIPKNIAELFHITGDDYIQWRAIYDFEAKEWKLMANIINVNEIRKDVES</sequence>